<name>A0A0K1PV13_9BACT</name>
<organism evidence="1 2">
    <name type="scientific">Labilithrix luteola</name>
    <dbReference type="NCBI Taxonomy" id="1391654"/>
    <lineage>
        <taxon>Bacteria</taxon>
        <taxon>Pseudomonadati</taxon>
        <taxon>Myxococcota</taxon>
        <taxon>Polyangia</taxon>
        <taxon>Polyangiales</taxon>
        <taxon>Labilitrichaceae</taxon>
        <taxon>Labilithrix</taxon>
    </lineage>
</organism>
<protein>
    <submittedName>
        <fullName evidence="1">Uncharacterized protein</fullName>
    </submittedName>
</protein>
<reference evidence="1 2" key="1">
    <citation type="submission" date="2015-08" db="EMBL/GenBank/DDBJ databases">
        <authorList>
            <person name="Babu N.S."/>
            <person name="Beckwith C.J."/>
            <person name="Beseler K.G."/>
            <person name="Brison A."/>
            <person name="Carone J.V."/>
            <person name="Caskin T.P."/>
            <person name="Diamond M."/>
            <person name="Durham M.E."/>
            <person name="Foxe J.M."/>
            <person name="Go M."/>
            <person name="Henderson B.A."/>
            <person name="Jones I.B."/>
            <person name="McGettigan J.A."/>
            <person name="Micheletti S.J."/>
            <person name="Nasrallah M.E."/>
            <person name="Ortiz D."/>
            <person name="Piller C.R."/>
            <person name="Privatt S.R."/>
            <person name="Schneider S.L."/>
            <person name="Sharp S."/>
            <person name="Smith T.C."/>
            <person name="Stanton J.D."/>
            <person name="Ullery H.E."/>
            <person name="Wilson R.J."/>
            <person name="Serrano M.G."/>
            <person name="Buck G."/>
            <person name="Lee V."/>
            <person name="Wang Y."/>
            <person name="Carvalho R."/>
            <person name="Voegtly L."/>
            <person name="Shi R."/>
            <person name="Duckworth R."/>
            <person name="Johnson A."/>
            <person name="Loviza R."/>
            <person name="Walstead R."/>
            <person name="Shah Z."/>
            <person name="Kiflezghi M."/>
            <person name="Wade K."/>
            <person name="Ball S.L."/>
            <person name="Bradley K.W."/>
            <person name="Asai D.J."/>
            <person name="Bowman C.A."/>
            <person name="Russell D.A."/>
            <person name="Pope W.H."/>
            <person name="Jacobs-Sera D."/>
            <person name="Hendrix R.W."/>
            <person name="Hatfull G.F."/>
        </authorList>
    </citation>
    <scope>NUCLEOTIDE SEQUENCE [LARGE SCALE GENOMIC DNA]</scope>
    <source>
        <strain evidence="1 2">DSM 27648</strain>
    </source>
</reference>
<dbReference type="EMBL" id="CP012333">
    <property type="protein sequence ID" value="AKU97370.1"/>
    <property type="molecule type" value="Genomic_DNA"/>
</dbReference>
<dbReference type="KEGG" id="llu:AKJ09_04034"/>
<dbReference type="AlphaFoldDB" id="A0A0K1PV13"/>
<proteinExistence type="predicted"/>
<gene>
    <name evidence="1" type="ORF">AKJ09_04034</name>
</gene>
<keyword evidence="2" id="KW-1185">Reference proteome</keyword>
<evidence type="ECO:0000313" key="2">
    <source>
        <dbReference type="Proteomes" id="UP000064967"/>
    </source>
</evidence>
<sequence length="37" mass="3744">MVQPSGAINFARRGAFALAGDAAPEIHVSAAAIGIHR</sequence>
<dbReference type="Proteomes" id="UP000064967">
    <property type="component" value="Chromosome"/>
</dbReference>
<evidence type="ECO:0000313" key="1">
    <source>
        <dbReference type="EMBL" id="AKU97370.1"/>
    </source>
</evidence>
<accession>A0A0K1PV13</accession>